<name>H2MQ90_ORYLA</name>
<dbReference type="InterPro" id="IPR026501">
    <property type="entry name" value="Limbin/EVC"/>
</dbReference>
<reference evidence="13" key="3">
    <citation type="submission" date="2025-09" db="UniProtKB">
        <authorList>
            <consortium name="Ensembl"/>
        </authorList>
    </citation>
    <scope>IDENTIFICATION</scope>
    <source>
        <strain evidence="13">Hd-rR</strain>
    </source>
</reference>
<evidence type="ECO:0000256" key="7">
    <source>
        <dbReference type="ARBA" id="ARBA00023136"/>
    </source>
</evidence>
<proteinExistence type="predicted"/>
<evidence type="ECO:0000256" key="1">
    <source>
        <dbReference type="ARBA" id="ARBA00004120"/>
    </source>
</evidence>
<accession>H2MQ90</accession>
<evidence type="ECO:0000256" key="4">
    <source>
        <dbReference type="ARBA" id="ARBA00022490"/>
    </source>
</evidence>
<feature type="transmembrane region" description="Helical" evidence="12">
    <location>
        <begin position="24"/>
        <end position="50"/>
    </location>
</feature>
<evidence type="ECO:0000256" key="12">
    <source>
        <dbReference type="SAM" id="Phobius"/>
    </source>
</evidence>
<gene>
    <name evidence="13" type="primary">evc</name>
</gene>
<dbReference type="GeneTree" id="ENSGT00940000154127"/>
<feature type="region of interest" description="Disordered" evidence="11">
    <location>
        <begin position="128"/>
        <end position="171"/>
    </location>
</feature>
<comment type="subcellular location">
    <subcellularLocation>
        <location evidence="2">Cell membrane</location>
        <topology evidence="2">Single-pass membrane protein</topology>
    </subcellularLocation>
    <subcellularLocation>
        <location evidence="1">Cytoplasm</location>
        <location evidence="1">Cytoskeleton</location>
        <location evidence="1">Cilium basal body</location>
    </subcellularLocation>
</comment>
<feature type="region of interest" description="Disordered" evidence="11">
    <location>
        <begin position="957"/>
        <end position="984"/>
    </location>
</feature>
<evidence type="ECO:0000313" key="13">
    <source>
        <dbReference type="Ensembl" id="ENSORLP00000020906.2"/>
    </source>
</evidence>
<feature type="coiled-coil region" evidence="10">
    <location>
        <begin position="487"/>
        <end position="521"/>
    </location>
</feature>
<dbReference type="PANTHER" id="PTHR16795:SF13">
    <property type="entry name" value="EVC COMPLEX MEMBER EVC"/>
    <property type="match status" value="1"/>
</dbReference>
<keyword evidence="3" id="KW-1003">Cell membrane</keyword>
<dbReference type="eggNOG" id="ENOG502QUDD">
    <property type="taxonomic scope" value="Eukaryota"/>
</dbReference>
<dbReference type="HOGENOM" id="CLU_019294_0_0_1"/>
<keyword evidence="4" id="KW-0963">Cytoplasm</keyword>
<dbReference type="PANTHER" id="PTHR16795">
    <property type="entry name" value="LIMBIN/ELLIS-VAN CREVELD PROTEIN"/>
    <property type="match status" value="1"/>
</dbReference>
<evidence type="ECO:0000256" key="6">
    <source>
        <dbReference type="ARBA" id="ARBA00022989"/>
    </source>
</evidence>
<keyword evidence="10" id="KW-0175">Coiled coil</keyword>
<organism evidence="13 14">
    <name type="scientific">Oryzias latipes</name>
    <name type="common">Japanese rice fish</name>
    <name type="synonym">Japanese killifish</name>
    <dbReference type="NCBI Taxonomy" id="8090"/>
    <lineage>
        <taxon>Eukaryota</taxon>
        <taxon>Metazoa</taxon>
        <taxon>Chordata</taxon>
        <taxon>Craniata</taxon>
        <taxon>Vertebrata</taxon>
        <taxon>Euteleostomi</taxon>
        <taxon>Actinopterygii</taxon>
        <taxon>Neopterygii</taxon>
        <taxon>Teleostei</taxon>
        <taxon>Neoteleostei</taxon>
        <taxon>Acanthomorphata</taxon>
        <taxon>Ovalentaria</taxon>
        <taxon>Atherinomorphae</taxon>
        <taxon>Beloniformes</taxon>
        <taxon>Adrianichthyidae</taxon>
        <taxon>Oryziinae</taxon>
        <taxon>Oryzias</taxon>
    </lineage>
</organism>
<keyword evidence="9" id="KW-0966">Cell projection</keyword>
<feature type="compositionally biased region" description="Low complexity" evidence="11">
    <location>
        <begin position="153"/>
        <end position="162"/>
    </location>
</feature>
<dbReference type="InParanoid" id="H2MQ90"/>
<evidence type="ECO:0000313" key="14">
    <source>
        <dbReference type="Proteomes" id="UP000001038"/>
    </source>
</evidence>
<dbReference type="GO" id="GO:0060170">
    <property type="term" value="C:ciliary membrane"/>
    <property type="evidence" value="ECO:0000318"/>
    <property type="project" value="GO_Central"/>
</dbReference>
<reference evidence="13 14" key="1">
    <citation type="journal article" date="2007" name="Nature">
        <title>The medaka draft genome and insights into vertebrate genome evolution.</title>
        <authorList>
            <person name="Kasahara M."/>
            <person name="Naruse K."/>
            <person name="Sasaki S."/>
            <person name="Nakatani Y."/>
            <person name="Qu W."/>
            <person name="Ahsan B."/>
            <person name="Yamada T."/>
            <person name="Nagayasu Y."/>
            <person name="Doi K."/>
            <person name="Kasai Y."/>
            <person name="Jindo T."/>
            <person name="Kobayashi D."/>
            <person name="Shimada A."/>
            <person name="Toyoda A."/>
            <person name="Kuroki Y."/>
            <person name="Fujiyama A."/>
            <person name="Sasaki T."/>
            <person name="Shimizu A."/>
            <person name="Asakawa S."/>
            <person name="Shimizu N."/>
            <person name="Hashimoto S."/>
            <person name="Yang J."/>
            <person name="Lee Y."/>
            <person name="Matsushima K."/>
            <person name="Sugano S."/>
            <person name="Sakaizumi M."/>
            <person name="Narita T."/>
            <person name="Ohishi K."/>
            <person name="Haga S."/>
            <person name="Ohta F."/>
            <person name="Nomoto H."/>
            <person name="Nogata K."/>
            <person name="Morishita T."/>
            <person name="Endo T."/>
            <person name="Shin-I T."/>
            <person name="Takeda H."/>
            <person name="Morishita S."/>
            <person name="Kohara Y."/>
        </authorList>
    </citation>
    <scope>NUCLEOTIDE SEQUENCE [LARGE SCALE GENOMIC DNA]</scope>
    <source>
        <strain evidence="13 14">Hd-rR</strain>
    </source>
</reference>
<keyword evidence="7 12" id="KW-0472">Membrane</keyword>
<sequence length="984" mass="110816">MAVAEWAAECDADVLVSFGESLQVYAGLLTVATVCGGLCGALAASLLYVFCVKPLVLTKQGYNARRLLEPDDDDGETDPNPSDCNRKEAASLTIHNDKEKQQPMNSDVTAFASRAKVVYPINQKYRPLADGASNPSLHEHSKRPPVADDESSSSDGESLSQEQDNDDSSQFISSSLVPKSLQNQSFIRVSHYPQTLTQTWWGGSCPIFASHFLTTQTESNFCVFCSCYLCSFGGRISLYCLALHNIQQLSCRLQEDKYVVSFSKYPSKGCFTFVGFSFFVCLFLQIFLQLLKKILSSRFSKDQNDADFTNDILQMIEKDLNDLRKRFPGSQTLSCDAHCSLEGIERAQKDLLEHCLELSKEFSRQVENLCQLLLKNITEDAQNIVVSVIHTLLLVENSHMKTQELDLKRIQETVLWWEELGSFAQSQAALLRWEAVLRHGLIAGLLEQLTSDGVLEFSLMETILSEINAALNECLQRCTEECKKKTEDLVNEKCSKKESKMKKLQRRHMKEKSRVLEAEQAPSDLQDLTMKLRTCWSKRLAEAAKDVFLSSLPAQTSLSAERCEKMWLDVGQELAAQLQQAEGATRRQLRDIQAELKQDGRVWDDGVAVVRGCLKHLGEQQMKILHSMVVRQSYTLSSVMGSLIERKHEHLLVVVQRYFLVRHVCLHMLKEMRLSKLKALSQTDFRALLVEESGQGWPWVHLPHKQSSAASLADRHLGPESQLLEHSRQQEFLSELETAGELLQSHAQLVLGNALSHAIHQSMEAAARRLPTAPKLDDSLKHHLTEASAQSVYLTKDSLTALVQSYYSRLKDVSRKMQPFNTNQETSGRQEGSRQLRRVLLRELEIWGKKPASAEFQQRVELNKRKVLEQSDLDHEFLFEVIRQKKVAQEERMEAMKTQLTEAEESFIAELAAVARVSVHAPEPELRAEEDSIAGDPCPPPVLDLLALNPALDPALNPSLTPTFVAPAAKSRPKKKREREAPVS</sequence>
<feature type="transmembrane region" description="Helical" evidence="12">
    <location>
        <begin position="270"/>
        <end position="291"/>
    </location>
</feature>
<dbReference type="Ensembl" id="ENSORLT00000020907.2">
    <property type="protein sequence ID" value="ENSORLP00000020906.2"/>
    <property type="gene ID" value="ENSORLG00000016712.2"/>
</dbReference>
<dbReference type="GO" id="GO:0007224">
    <property type="term" value="P:smoothened signaling pathway"/>
    <property type="evidence" value="ECO:0007669"/>
    <property type="project" value="InterPro"/>
</dbReference>
<evidence type="ECO:0000256" key="3">
    <source>
        <dbReference type="ARBA" id="ARBA00022475"/>
    </source>
</evidence>
<evidence type="ECO:0000256" key="11">
    <source>
        <dbReference type="SAM" id="MobiDB-lite"/>
    </source>
</evidence>
<dbReference type="GO" id="GO:0098797">
    <property type="term" value="C:plasma membrane protein complex"/>
    <property type="evidence" value="ECO:0000318"/>
    <property type="project" value="GO_Central"/>
</dbReference>
<dbReference type="Proteomes" id="UP000001038">
    <property type="component" value="Chromosome 5"/>
</dbReference>
<evidence type="ECO:0000256" key="2">
    <source>
        <dbReference type="ARBA" id="ARBA00004162"/>
    </source>
</evidence>
<evidence type="ECO:0008006" key="15">
    <source>
        <dbReference type="Google" id="ProtNLM"/>
    </source>
</evidence>
<keyword evidence="14" id="KW-1185">Reference proteome</keyword>
<keyword evidence="5 12" id="KW-0812">Transmembrane</keyword>
<keyword evidence="6 12" id="KW-1133">Transmembrane helix</keyword>
<dbReference type="Bgee" id="ENSORLG00000016712">
    <property type="expression patterns" value="Expressed in testis and 11 other cell types or tissues"/>
</dbReference>
<dbReference type="AlphaFoldDB" id="H2MQ90"/>
<evidence type="ECO:0000256" key="10">
    <source>
        <dbReference type="SAM" id="Coils"/>
    </source>
</evidence>
<evidence type="ECO:0000256" key="8">
    <source>
        <dbReference type="ARBA" id="ARBA00023212"/>
    </source>
</evidence>
<keyword evidence="8" id="KW-0206">Cytoskeleton</keyword>
<dbReference type="STRING" id="8090.ENSORLP00000020906"/>
<evidence type="ECO:0000256" key="9">
    <source>
        <dbReference type="ARBA" id="ARBA00023273"/>
    </source>
</evidence>
<feature type="region of interest" description="Disordered" evidence="11">
    <location>
        <begin position="67"/>
        <end position="86"/>
    </location>
</feature>
<reference evidence="13" key="2">
    <citation type="submission" date="2025-08" db="UniProtKB">
        <authorList>
            <consortium name="Ensembl"/>
        </authorList>
    </citation>
    <scope>IDENTIFICATION</scope>
    <source>
        <strain evidence="13">Hd-rR</strain>
    </source>
</reference>
<evidence type="ECO:0000256" key="5">
    <source>
        <dbReference type="ARBA" id="ARBA00022692"/>
    </source>
</evidence>
<protein>
    <recommendedName>
        <fullName evidence="15">EvC ciliary complex subunit 1</fullName>
    </recommendedName>
</protein>